<dbReference type="EMBL" id="VOPL01000004">
    <property type="protein sequence ID" value="TXB68679.1"/>
    <property type="molecule type" value="Genomic_DNA"/>
</dbReference>
<feature type="transmembrane region" description="Helical" evidence="1">
    <location>
        <begin position="28"/>
        <end position="50"/>
    </location>
</feature>
<keyword evidence="1" id="KW-1133">Transmembrane helix</keyword>
<evidence type="ECO:0000313" key="4">
    <source>
        <dbReference type="Proteomes" id="UP000321562"/>
    </source>
</evidence>
<evidence type="ECO:0000259" key="2">
    <source>
        <dbReference type="Pfam" id="PF14145"/>
    </source>
</evidence>
<feature type="transmembrane region" description="Helical" evidence="1">
    <location>
        <begin position="56"/>
        <end position="74"/>
    </location>
</feature>
<sequence>MKFWDQAFRPDLNARSEEARVLKAKVEVAYTIANFVAAIFFLLGSIMAFWPSTGTLTTWMFILGSVVFAIKPTLNAWREVKLYQMGDAKRLAEDL</sequence>
<comment type="caution">
    <text evidence="3">The sequence shown here is derived from an EMBL/GenBank/DDBJ whole genome shotgun (WGS) entry which is preliminary data.</text>
</comment>
<dbReference type="Proteomes" id="UP000321562">
    <property type="component" value="Unassembled WGS sequence"/>
</dbReference>
<dbReference type="AlphaFoldDB" id="A0A5C6S254"/>
<keyword evidence="4" id="KW-1185">Reference proteome</keyword>
<keyword evidence="1" id="KW-0472">Membrane</keyword>
<dbReference type="InterPro" id="IPR025424">
    <property type="entry name" value="YrhK_domain"/>
</dbReference>
<gene>
    <name evidence="3" type="ORF">FQV27_11895</name>
</gene>
<accession>A0A5C6S254</accession>
<reference evidence="3 4" key="1">
    <citation type="submission" date="2019-08" db="EMBL/GenBank/DDBJ databases">
        <authorList>
            <person name="Ye J."/>
        </authorList>
    </citation>
    <scope>NUCLEOTIDE SEQUENCE [LARGE SCALE GENOMIC DNA]</scope>
    <source>
        <strain evidence="3 4">TK008</strain>
    </source>
</reference>
<dbReference type="Pfam" id="PF14145">
    <property type="entry name" value="YrhK"/>
    <property type="match status" value="1"/>
</dbReference>
<dbReference type="OrthoDB" id="5862062at2"/>
<feature type="domain" description="YrhK" evidence="2">
    <location>
        <begin position="26"/>
        <end position="78"/>
    </location>
</feature>
<evidence type="ECO:0000256" key="1">
    <source>
        <dbReference type="SAM" id="Phobius"/>
    </source>
</evidence>
<keyword evidence="1" id="KW-0812">Transmembrane</keyword>
<name>A0A5C6S254_9RHOB</name>
<organism evidence="3 4">
    <name type="scientific">Paracoccus aurantiacus</name>
    <dbReference type="NCBI Taxonomy" id="2599412"/>
    <lineage>
        <taxon>Bacteria</taxon>
        <taxon>Pseudomonadati</taxon>
        <taxon>Pseudomonadota</taxon>
        <taxon>Alphaproteobacteria</taxon>
        <taxon>Rhodobacterales</taxon>
        <taxon>Paracoccaceae</taxon>
        <taxon>Paracoccus</taxon>
    </lineage>
</organism>
<protein>
    <recommendedName>
        <fullName evidence="2">YrhK domain-containing protein</fullName>
    </recommendedName>
</protein>
<evidence type="ECO:0000313" key="3">
    <source>
        <dbReference type="EMBL" id="TXB68679.1"/>
    </source>
</evidence>
<proteinExistence type="predicted"/>
<dbReference type="RefSeq" id="WP_147098726.1">
    <property type="nucleotide sequence ID" value="NZ_JBHUFH010000012.1"/>
</dbReference>